<accession>A0A850NJ93</accession>
<dbReference type="EMBL" id="JABXXQ010000007">
    <property type="protein sequence ID" value="NVN28974.1"/>
    <property type="molecule type" value="Genomic_DNA"/>
</dbReference>
<dbReference type="EMBL" id="JACHXV010000022">
    <property type="protein sequence ID" value="MBB3175248.1"/>
    <property type="molecule type" value="Genomic_DNA"/>
</dbReference>
<reference evidence="1 3" key="2">
    <citation type="submission" date="2020-08" db="EMBL/GenBank/DDBJ databases">
        <title>Genomic Encyclopedia of Type Strains, Phase III (KMG-III): the genomes of soil and plant-associated and newly described type strains.</title>
        <authorList>
            <person name="Whitman W."/>
        </authorList>
    </citation>
    <scope>NUCLEOTIDE SEQUENCE [LARGE SCALE GENOMIC DNA]</scope>
    <source>
        <strain evidence="1 3">CECT 8088</strain>
    </source>
</reference>
<sequence>MYPKRILCPRDQPARKWRKRSFLSHLLAERNHCDILCQNGRAKVNIFVRILSDQKILFRHTCDFGLDLVTAGYISIVPDDDLEGWKLVLSPEGKVAADQLAAAGASAPA</sequence>
<name>A0A850NJ93_9PROT</name>
<evidence type="ECO:0000313" key="4">
    <source>
        <dbReference type="Proteomes" id="UP000565205"/>
    </source>
</evidence>
<keyword evidence="3" id="KW-1185">Reference proteome</keyword>
<gene>
    <name evidence="1" type="ORF">FHR90_003102</name>
    <name evidence="2" type="ORF">HUK83_01245</name>
</gene>
<evidence type="ECO:0000313" key="1">
    <source>
        <dbReference type="EMBL" id="MBB3175248.1"/>
    </source>
</evidence>
<protein>
    <submittedName>
        <fullName evidence="2">Uncharacterized protein</fullName>
    </submittedName>
</protein>
<comment type="caution">
    <text evidence="2">The sequence shown here is derived from an EMBL/GenBank/DDBJ whole genome shotgun (WGS) entry which is preliminary data.</text>
</comment>
<evidence type="ECO:0000313" key="2">
    <source>
        <dbReference type="EMBL" id="NVN28974.1"/>
    </source>
</evidence>
<reference evidence="2 4" key="1">
    <citation type="submission" date="2020-06" db="EMBL/GenBank/DDBJ databases">
        <title>Description of novel acetic acid bacteria.</title>
        <authorList>
            <person name="Sombolestani A."/>
        </authorList>
    </citation>
    <scope>NUCLEOTIDE SEQUENCE [LARGE SCALE GENOMIC DNA]</scope>
    <source>
        <strain evidence="2 4">LMG 26838</strain>
    </source>
</reference>
<dbReference type="Proteomes" id="UP000565205">
    <property type="component" value="Unassembled WGS sequence"/>
</dbReference>
<dbReference type="AlphaFoldDB" id="A0A850NJ93"/>
<dbReference type="RefSeq" id="WP_176621706.1">
    <property type="nucleotide sequence ID" value="NZ_JABXXQ010000007.1"/>
</dbReference>
<organism evidence="2 4">
    <name type="scientific">Endobacter medicaginis</name>
    <dbReference type="NCBI Taxonomy" id="1181271"/>
    <lineage>
        <taxon>Bacteria</taxon>
        <taxon>Pseudomonadati</taxon>
        <taxon>Pseudomonadota</taxon>
        <taxon>Alphaproteobacteria</taxon>
        <taxon>Acetobacterales</taxon>
        <taxon>Acetobacteraceae</taxon>
        <taxon>Endobacter</taxon>
    </lineage>
</organism>
<dbReference type="Proteomes" id="UP000557688">
    <property type="component" value="Unassembled WGS sequence"/>
</dbReference>
<proteinExistence type="predicted"/>
<evidence type="ECO:0000313" key="3">
    <source>
        <dbReference type="Proteomes" id="UP000557688"/>
    </source>
</evidence>